<name>A0A132MX50_9ACTN</name>
<feature type="domain" description="Sigma 54 modulation/S30EA ribosomal protein C-terminal" evidence="5">
    <location>
        <begin position="151"/>
        <end position="206"/>
    </location>
</feature>
<dbReference type="NCBIfam" id="TIGR00741">
    <property type="entry name" value="yfiA"/>
    <property type="match status" value="1"/>
</dbReference>
<organism evidence="6 9">
    <name type="scientific">Carbonactinospora thermoautotrophica</name>
    <dbReference type="NCBI Taxonomy" id="1469144"/>
    <lineage>
        <taxon>Bacteria</taxon>
        <taxon>Bacillati</taxon>
        <taxon>Actinomycetota</taxon>
        <taxon>Actinomycetes</taxon>
        <taxon>Kitasatosporales</taxon>
        <taxon>Carbonactinosporaceae</taxon>
        <taxon>Carbonactinospora</taxon>
    </lineage>
</organism>
<dbReference type="InterPro" id="IPR036567">
    <property type="entry name" value="RHF-like"/>
</dbReference>
<dbReference type="InterPro" id="IPR050574">
    <property type="entry name" value="HPF/YfiA_ribosome-assoc"/>
</dbReference>
<dbReference type="EMBL" id="JYIJ01000017">
    <property type="protein sequence ID" value="KWX03484.1"/>
    <property type="molecule type" value="Genomic_DNA"/>
</dbReference>
<comment type="similarity">
    <text evidence="3">Belongs to the HPF/YfiA ribosome-associated protein family. Long HPF subfamily.</text>
</comment>
<dbReference type="Gene3D" id="3.30.160.100">
    <property type="entry name" value="Ribosome hibernation promotion factor-like"/>
    <property type="match status" value="1"/>
</dbReference>
<comment type="subunit">
    <text evidence="3">Interacts with 100S ribosomes.</text>
</comment>
<evidence type="ECO:0000313" key="11">
    <source>
        <dbReference type="Proteomes" id="UP000070659"/>
    </source>
</evidence>
<dbReference type="STRING" id="1469144.LI90_3359"/>
<dbReference type="GO" id="GO:0045900">
    <property type="term" value="P:negative regulation of translational elongation"/>
    <property type="evidence" value="ECO:0007669"/>
    <property type="project" value="TreeGrafter"/>
</dbReference>
<dbReference type="HAMAP" id="MF_00839">
    <property type="entry name" value="HPF"/>
    <property type="match status" value="1"/>
</dbReference>
<evidence type="ECO:0000256" key="3">
    <source>
        <dbReference type="HAMAP-Rule" id="MF_00839"/>
    </source>
</evidence>
<dbReference type="GO" id="GO:0022627">
    <property type="term" value="C:cytosolic small ribosomal subunit"/>
    <property type="evidence" value="ECO:0007669"/>
    <property type="project" value="TreeGrafter"/>
</dbReference>
<evidence type="ECO:0000313" key="8">
    <source>
        <dbReference type="EMBL" id="KWX10108.1"/>
    </source>
</evidence>
<dbReference type="EMBL" id="JYIK01000620">
    <property type="protein sequence ID" value="KWX10108.1"/>
    <property type="molecule type" value="Genomic_DNA"/>
</dbReference>
<dbReference type="AlphaFoldDB" id="A0A132MX50"/>
<evidence type="ECO:0000256" key="1">
    <source>
        <dbReference type="ARBA" id="ARBA00022490"/>
    </source>
</evidence>
<evidence type="ECO:0000256" key="2">
    <source>
        <dbReference type="ARBA" id="ARBA00022845"/>
    </source>
</evidence>
<comment type="subcellular location">
    <subcellularLocation>
        <location evidence="3">Cytoplasm</location>
    </subcellularLocation>
</comment>
<dbReference type="Proteomes" id="UP000070188">
    <property type="component" value="Unassembled WGS sequence"/>
</dbReference>
<dbReference type="PANTHER" id="PTHR33231">
    <property type="entry name" value="30S RIBOSOMAL PROTEIN"/>
    <property type="match status" value="1"/>
</dbReference>
<keyword evidence="2 3" id="KW-0810">Translation regulation</keyword>
<dbReference type="PATRIC" id="fig|1469144.10.peg.3611"/>
<dbReference type="Gene3D" id="3.30.505.50">
    <property type="entry name" value="Sigma 54 modulation/S30EA ribosomal protein, C-terminal domain"/>
    <property type="match status" value="1"/>
</dbReference>
<gene>
    <name evidence="3" type="primary">hpf</name>
    <name evidence="6" type="ORF">LI90_3359</name>
    <name evidence="7" type="ORF">TH66_11330</name>
    <name evidence="8" type="ORF">TR74_05605</name>
</gene>
<evidence type="ECO:0000313" key="9">
    <source>
        <dbReference type="Proteomes" id="UP000070188"/>
    </source>
</evidence>
<reference evidence="6" key="3">
    <citation type="submission" date="2015-04" db="EMBL/GenBank/DDBJ databases">
        <title>Physiological reanalysis, assessment of diazotrophy, and genome sequences of multiple isolates of Streptomyces thermoautotrophicus.</title>
        <authorList>
            <person name="MacKellar D.C."/>
            <person name="Lieber L."/>
            <person name="Norman J."/>
            <person name="Bolger A."/>
            <person name="Tobin C."/>
            <person name="Murray J.W."/>
            <person name="Woodward J."/>
            <person name="Friesen M."/>
            <person name="Prell J."/>
        </authorList>
    </citation>
    <scope>NUCLEOTIDE SEQUENCE [LARGE SCALE GENOMIC DNA]</scope>
    <source>
        <strain evidence="6">H1</strain>
    </source>
</reference>
<protein>
    <recommendedName>
        <fullName evidence="3">Ribosome hibernation promoting factor</fullName>
        <shortName evidence="3">HPF</shortName>
    </recommendedName>
</protein>
<reference evidence="7 11" key="2">
    <citation type="submission" date="2015-02" db="EMBL/GenBank/DDBJ databases">
        <title>Physiological reanalysis, assessment of diazotrophy, and genome sequences of multiple isolates of Streptomyces thermoautotrophicus.</title>
        <authorList>
            <person name="MacKellar D.C."/>
            <person name="Lieber L."/>
            <person name="Norman J."/>
            <person name="Bolger A."/>
            <person name="Tobin C."/>
            <person name="Murray J.W."/>
            <person name="Prell J."/>
        </authorList>
    </citation>
    <scope>NUCLEOTIDE SEQUENCE [LARGE SCALE GENOMIC DNA]</scope>
    <source>
        <strain evidence="7 11">UBT1</strain>
    </source>
</reference>
<dbReference type="InterPro" id="IPR003489">
    <property type="entry name" value="RHF/RaiA"/>
</dbReference>
<comment type="caution">
    <text evidence="6">The sequence shown here is derived from an EMBL/GenBank/DDBJ whole genome shotgun (WGS) entry which is preliminary data.</text>
</comment>
<dbReference type="Proteomes" id="UP000070659">
    <property type="component" value="Unassembled WGS sequence"/>
</dbReference>
<evidence type="ECO:0000259" key="5">
    <source>
        <dbReference type="Pfam" id="PF16321"/>
    </source>
</evidence>
<proteinExistence type="inferred from homology"/>
<dbReference type="OrthoDB" id="9794975at2"/>
<evidence type="ECO:0000313" key="10">
    <source>
        <dbReference type="Proteomes" id="UP000070598"/>
    </source>
</evidence>
<dbReference type="InterPro" id="IPR038416">
    <property type="entry name" value="Ribosom_S30AE_C_sf"/>
</dbReference>
<reference evidence="9" key="4">
    <citation type="submission" date="2015-04" db="EMBL/GenBank/DDBJ databases">
        <title>Physiological reanalysis, assessment of diazotrophy, and genome sequences of multiple isolates of Streptomyces thermoautotrophicus.</title>
        <authorList>
            <person name="MacKellar D.C."/>
            <person name="Lieber L."/>
            <person name="Norman J."/>
            <person name="Bolger A."/>
            <person name="Tobin C."/>
            <person name="Murray J.W."/>
            <person name="Chang R."/>
            <person name="Ford T."/>
            <person name="Nguyen P.Q."/>
            <person name="Woodward J."/>
            <person name="Permingeat H."/>
            <person name="Joshi N.S."/>
            <person name="Silver P.A."/>
            <person name="Usadel B."/>
            <person name="Rutherford A.W."/>
            <person name="Friesen M."/>
            <person name="Prell J."/>
        </authorList>
    </citation>
    <scope>NUCLEOTIDE SEQUENCE [LARGE SCALE GENOMIC DNA]</scope>
    <source>
        <strain evidence="9">H1</strain>
    </source>
</reference>
<accession>A0A132MX50</accession>
<dbReference type="RefSeq" id="WP_066889252.1">
    <property type="nucleotide sequence ID" value="NZ_JYIJ01000017.1"/>
</dbReference>
<dbReference type="InterPro" id="IPR032528">
    <property type="entry name" value="Ribosom_S30AE_C"/>
</dbReference>
<comment type="function">
    <text evidence="3">Required for dimerization of active 70S ribosomes into 100S ribosomes in stationary phase; 100S ribosomes are translationally inactive and sometimes present during exponential growth.</text>
</comment>
<dbReference type="Proteomes" id="UP000070598">
    <property type="component" value="Unassembled WGS sequence"/>
</dbReference>
<evidence type="ECO:0000313" key="6">
    <source>
        <dbReference type="EMBL" id="KWX02316.1"/>
    </source>
</evidence>
<reference evidence="10" key="1">
    <citation type="submission" date="2015-02" db="EMBL/GenBank/DDBJ databases">
        <title>Physiological reanalysis, assessment of diazotrophy, and genome sequences of multiple isolates of Streptomyces thermoautotrophicus.</title>
        <authorList>
            <person name="MacKellar D.C."/>
            <person name="Lieber L."/>
            <person name="Norman J."/>
            <person name="Bolger A."/>
            <person name="Tobin C."/>
            <person name="Murray J.W."/>
            <person name="Friesen M."/>
            <person name="Prell J."/>
        </authorList>
    </citation>
    <scope>NUCLEOTIDE SEQUENCE [LARGE SCALE GENOMIC DNA]</scope>
    <source>
        <strain evidence="10">UBT1</strain>
    </source>
</reference>
<keyword evidence="9" id="KW-1185">Reference proteome</keyword>
<dbReference type="SUPFAM" id="SSF69754">
    <property type="entry name" value="Ribosome binding protein Y (YfiA homologue)"/>
    <property type="match status" value="1"/>
</dbReference>
<dbReference type="PANTHER" id="PTHR33231:SF1">
    <property type="entry name" value="30S RIBOSOMAL PROTEIN"/>
    <property type="match status" value="1"/>
</dbReference>
<evidence type="ECO:0000256" key="4">
    <source>
        <dbReference type="SAM" id="MobiDB-lite"/>
    </source>
</evidence>
<dbReference type="InterPro" id="IPR034694">
    <property type="entry name" value="HPF_long/plastid"/>
</dbReference>
<dbReference type="Pfam" id="PF16321">
    <property type="entry name" value="Ribosom_S30AE_C"/>
    <property type="match status" value="1"/>
</dbReference>
<sequence length="211" mass="23632">MDIVVKGRRTEVAERFRQHVIEKLTKLTKHDGKVISMDVEVTKERNPRLSGQSDRVEITCYSRGPVIRAEASAADPYSAFDVAMAKLENRLRKAADRRRIHHGRRTPVSVAAATAHLNGENTAEAATATASTSEAEETLGEPASEGVLREEGPLVVREKIHKANPMTLDQALYEMELVGHDFYLFVDKESNLPSVVYRRRGYDYGVIRLET</sequence>
<dbReference type="Pfam" id="PF02482">
    <property type="entry name" value="Ribosomal_S30AE"/>
    <property type="match status" value="1"/>
</dbReference>
<keyword evidence="1 3" id="KW-0963">Cytoplasm</keyword>
<dbReference type="CDD" id="cd00552">
    <property type="entry name" value="RaiA"/>
    <property type="match status" value="1"/>
</dbReference>
<dbReference type="FunFam" id="3.30.505.50:FF:000002">
    <property type="entry name" value="Ribosome hibernation promoting factor"/>
    <property type="match status" value="1"/>
</dbReference>
<feature type="region of interest" description="Disordered" evidence="4">
    <location>
        <begin position="128"/>
        <end position="147"/>
    </location>
</feature>
<evidence type="ECO:0000313" key="7">
    <source>
        <dbReference type="EMBL" id="KWX03484.1"/>
    </source>
</evidence>
<dbReference type="GO" id="GO:0043024">
    <property type="term" value="F:ribosomal small subunit binding"/>
    <property type="evidence" value="ECO:0007669"/>
    <property type="project" value="TreeGrafter"/>
</dbReference>
<dbReference type="EMBL" id="LAXD01000001">
    <property type="protein sequence ID" value="KWX02316.1"/>
    <property type="molecule type" value="Genomic_DNA"/>
</dbReference>